<dbReference type="Proteomes" id="UP000562984">
    <property type="component" value="Unassembled WGS sequence"/>
</dbReference>
<dbReference type="SUPFAM" id="SSF54637">
    <property type="entry name" value="Thioesterase/thiol ester dehydrase-isomerase"/>
    <property type="match status" value="1"/>
</dbReference>
<keyword evidence="5" id="KW-1185">Reference proteome</keyword>
<evidence type="ECO:0000313" key="4">
    <source>
        <dbReference type="EMBL" id="NNG34527.1"/>
    </source>
</evidence>
<evidence type="ECO:0000256" key="1">
    <source>
        <dbReference type="ARBA" id="ARBA00008324"/>
    </source>
</evidence>
<comment type="caution">
    <text evidence="4">The sequence shown here is derived from an EMBL/GenBank/DDBJ whole genome shotgun (WGS) entry which is preliminary data.</text>
</comment>
<name>A0A849A377_9ACTN</name>
<dbReference type="CDD" id="cd03443">
    <property type="entry name" value="PaaI_thioesterase"/>
    <property type="match status" value="1"/>
</dbReference>
<keyword evidence="2" id="KW-0378">Hydrolase</keyword>
<dbReference type="EMBL" id="JABEND010000001">
    <property type="protein sequence ID" value="NNG34527.1"/>
    <property type="molecule type" value="Genomic_DNA"/>
</dbReference>
<sequence>MRALFETTTAAAAAGATAGLPAGTWDATDAAVLAAANAVAGELNWRMGVRITEFGPDRLVATMPVAGNRQPYGLLHGGANGVLAETLGSFHAGMLAGPGRVAVGTELNCTHHLAATGGLVRGVCMPIHVGRTTMSFDIVISRDDGRRTCTARLSCLVREAPAG</sequence>
<dbReference type="Pfam" id="PF03061">
    <property type="entry name" value="4HBT"/>
    <property type="match status" value="1"/>
</dbReference>
<gene>
    <name evidence="4" type="ORF">HKD39_02085</name>
</gene>
<reference evidence="4 5" key="1">
    <citation type="submission" date="2020-05" db="EMBL/GenBank/DDBJ databases">
        <title>Nakamurella sp. DB0629 isolated from air conditioner.</title>
        <authorList>
            <person name="Kim D.H."/>
            <person name="Kim D.-U."/>
        </authorList>
    </citation>
    <scope>NUCLEOTIDE SEQUENCE [LARGE SCALE GENOMIC DNA]</scope>
    <source>
        <strain evidence="4 5">DB0629</strain>
    </source>
</reference>
<dbReference type="RefSeq" id="WP_171198413.1">
    <property type="nucleotide sequence ID" value="NZ_JABEND010000001.1"/>
</dbReference>
<comment type="similarity">
    <text evidence="1">Belongs to the thioesterase PaaI family.</text>
</comment>
<dbReference type="InterPro" id="IPR003736">
    <property type="entry name" value="PAAI_dom"/>
</dbReference>
<dbReference type="NCBIfam" id="TIGR00369">
    <property type="entry name" value="unchar_dom_1"/>
    <property type="match status" value="1"/>
</dbReference>
<evidence type="ECO:0000259" key="3">
    <source>
        <dbReference type="Pfam" id="PF03061"/>
    </source>
</evidence>
<organism evidence="4 5">
    <name type="scientific">Nakamurella aerolata</name>
    <dbReference type="NCBI Taxonomy" id="1656892"/>
    <lineage>
        <taxon>Bacteria</taxon>
        <taxon>Bacillati</taxon>
        <taxon>Actinomycetota</taxon>
        <taxon>Actinomycetes</taxon>
        <taxon>Nakamurellales</taxon>
        <taxon>Nakamurellaceae</taxon>
        <taxon>Nakamurella</taxon>
    </lineage>
</organism>
<evidence type="ECO:0000313" key="5">
    <source>
        <dbReference type="Proteomes" id="UP000562984"/>
    </source>
</evidence>
<dbReference type="PANTHER" id="PTHR43240">
    <property type="entry name" value="1,4-DIHYDROXY-2-NAPHTHOYL-COA THIOESTERASE 1"/>
    <property type="match status" value="1"/>
</dbReference>
<dbReference type="PANTHER" id="PTHR43240:SF5">
    <property type="entry name" value="1,4-DIHYDROXY-2-NAPHTHOYL-COA THIOESTERASE 1"/>
    <property type="match status" value="1"/>
</dbReference>
<feature type="domain" description="Thioesterase" evidence="3">
    <location>
        <begin position="72"/>
        <end position="149"/>
    </location>
</feature>
<accession>A0A849A377</accession>
<dbReference type="Gene3D" id="3.10.129.10">
    <property type="entry name" value="Hotdog Thioesterase"/>
    <property type="match status" value="1"/>
</dbReference>
<dbReference type="InterPro" id="IPR029069">
    <property type="entry name" value="HotDog_dom_sf"/>
</dbReference>
<dbReference type="InterPro" id="IPR006683">
    <property type="entry name" value="Thioestr_dom"/>
</dbReference>
<evidence type="ECO:0000256" key="2">
    <source>
        <dbReference type="ARBA" id="ARBA00022801"/>
    </source>
</evidence>
<protein>
    <submittedName>
        <fullName evidence="4">Hotdog fold thioesterase</fullName>
    </submittedName>
</protein>
<dbReference type="AlphaFoldDB" id="A0A849A377"/>
<proteinExistence type="inferred from homology"/>
<dbReference type="GO" id="GO:0005829">
    <property type="term" value="C:cytosol"/>
    <property type="evidence" value="ECO:0007669"/>
    <property type="project" value="TreeGrafter"/>
</dbReference>
<dbReference type="GO" id="GO:0061522">
    <property type="term" value="F:1,4-dihydroxy-2-naphthoyl-CoA thioesterase activity"/>
    <property type="evidence" value="ECO:0007669"/>
    <property type="project" value="TreeGrafter"/>
</dbReference>